<dbReference type="PANTHER" id="PTHR43316:SF3">
    <property type="entry name" value="HALOACID DEHALOGENASE, TYPE II (AFU_ORTHOLOGUE AFUA_2G07750)-RELATED"/>
    <property type="match status" value="1"/>
</dbReference>
<keyword evidence="5" id="KW-1185">Reference proteome</keyword>
<sequence length="226" mass="24969">MIKAVAFDIYGTLIDTQAVLGQLTQVVGEKAVDVAKTWRQKQLEYSFRRGLMRDYCDFSVCTREALIFACREQLIELDSAEIQVLMNTYSELDAFDDVSSALEEMVGSGLHLYAFSNGSKQAVERLLQHANILAYFTEIVSVESVRSFKPAPEVYDHLVDVCALPSAEICLVSSNTFDVLGAMFSGLKCAWVNRDSAAQFDPWGIKPHIVLGGLAGACHEIQSLDV</sequence>
<accession>A0ABY0VQT4</accession>
<evidence type="ECO:0000256" key="3">
    <source>
        <dbReference type="RuleBase" id="RU368077"/>
    </source>
</evidence>
<protein>
    <recommendedName>
        <fullName evidence="3">(S)-2-haloacid dehalogenase</fullName>
        <ecNumber evidence="3">3.8.1.2</ecNumber>
    </recommendedName>
    <alternativeName>
        <fullName evidence="3">2-haloalkanoic acid dehalogenase</fullName>
    </alternativeName>
    <alternativeName>
        <fullName evidence="3">Halocarboxylic acid halidohydrolase</fullName>
    </alternativeName>
    <alternativeName>
        <fullName evidence="3">L-2-haloacid dehalogenase</fullName>
    </alternativeName>
</protein>
<dbReference type="InterPro" id="IPR036412">
    <property type="entry name" value="HAD-like_sf"/>
</dbReference>
<dbReference type="Pfam" id="PF00702">
    <property type="entry name" value="Hydrolase"/>
    <property type="match status" value="1"/>
</dbReference>
<dbReference type="SFLD" id="SFLDG01129">
    <property type="entry name" value="C1.5:_HAD__Beta-PGM__Phosphata"/>
    <property type="match status" value="1"/>
</dbReference>
<dbReference type="InterPro" id="IPR051540">
    <property type="entry name" value="S-2-haloacid_dehalogenase"/>
</dbReference>
<keyword evidence="2 3" id="KW-0378">Hydrolase</keyword>
<evidence type="ECO:0000256" key="1">
    <source>
        <dbReference type="ARBA" id="ARBA00008106"/>
    </source>
</evidence>
<evidence type="ECO:0000256" key="2">
    <source>
        <dbReference type="ARBA" id="ARBA00022801"/>
    </source>
</evidence>
<dbReference type="EMBL" id="LT629795">
    <property type="protein sequence ID" value="SDU49686.1"/>
    <property type="molecule type" value="Genomic_DNA"/>
</dbReference>
<evidence type="ECO:0000313" key="4">
    <source>
        <dbReference type="EMBL" id="SDU49686.1"/>
    </source>
</evidence>
<dbReference type="InterPro" id="IPR023198">
    <property type="entry name" value="PGP-like_dom2"/>
</dbReference>
<dbReference type="Proteomes" id="UP000182058">
    <property type="component" value="Chromosome I"/>
</dbReference>
<dbReference type="InterPro" id="IPR006439">
    <property type="entry name" value="HAD-SF_hydro_IA"/>
</dbReference>
<dbReference type="CDD" id="cd02588">
    <property type="entry name" value="HAD_L2-DEX"/>
    <property type="match status" value="1"/>
</dbReference>
<dbReference type="SFLD" id="SFLDS00003">
    <property type="entry name" value="Haloacid_Dehalogenase"/>
    <property type="match status" value="1"/>
</dbReference>
<comment type="catalytic activity">
    <reaction evidence="3">
        <text>an (S)-2-haloacid + H2O = a (2R)-2-hydroxycarboxylate + a halide anion + H(+)</text>
        <dbReference type="Rhea" id="RHEA:11192"/>
        <dbReference type="ChEBI" id="CHEBI:15377"/>
        <dbReference type="ChEBI" id="CHEBI:15378"/>
        <dbReference type="ChEBI" id="CHEBI:16042"/>
        <dbReference type="ChEBI" id="CHEBI:58314"/>
        <dbReference type="ChEBI" id="CHEBI:137405"/>
        <dbReference type="EC" id="3.8.1.2"/>
    </reaction>
</comment>
<gene>
    <name evidence="4" type="ORF">SAMN04490201_2055</name>
</gene>
<dbReference type="Gene3D" id="3.40.50.1000">
    <property type="entry name" value="HAD superfamily/HAD-like"/>
    <property type="match status" value="1"/>
</dbReference>
<name>A0ABY0VQT4_9PSED</name>
<comment type="similarity">
    <text evidence="1 3">Belongs to the HAD-like hydrolase superfamily. S-2-haloalkanoic acid dehalogenase family.</text>
</comment>
<dbReference type="NCBIfam" id="TIGR01428">
    <property type="entry name" value="HAD_type_II"/>
    <property type="match status" value="1"/>
</dbReference>
<organism evidence="4 5">
    <name type="scientific">Pseudomonas psychrophila</name>
    <dbReference type="NCBI Taxonomy" id="122355"/>
    <lineage>
        <taxon>Bacteria</taxon>
        <taxon>Pseudomonadati</taxon>
        <taxon>Pseudomonadota</taxon>
        <taxon>Gammaproteobacteria</taxon>
        <taxon>Pseudomonadales</taxon>
        <taxon>Pseudomonadaceae</taxon>
        <taxon>Pseudomonas</taxon>
    </lineage>
</organism>
<reference evidence="4 5" key="1">
    <citation type="submission" date="2016-10" db="EMBL/GenBank/DDBJ databases">
        <authorList>
            <person name="Varghese N."/>
            <person name="Submissions S."/>
        </authorList>
    </citation>
    <scope>NUCLEOTIDE SEQUENCE [LARGE SCALE GENOMIC DNA]</scope>
    <source>
        <strain evidence="4 5">BS3667</strain>
    </source>
</reference>
<dbReference type="PRINTS" id="PR00413">
    <property type="entry name" value="HADHALOGNASE"/>
</dbReference>
<comment type="function">
    <text evidence="3">Catalyzes the hydrolytic dehalogenation of small (S)-2-haloalkanoic acids to yield the corresponding (R)-2-hydroxyalkanoic acids.</text>
</comment>
<dbReference type="InterPro" id="IPR023214">
    <property type="entry name" value="HAD_sf"/>
</dbReference>
<proteinExistence type="inferred from homology"/>
<dbReference type="GeneID" id="96619702"/>
<dbReference type="NCBIfam" id="TIGR01493">
    <property type="entry name" value="HAD-SF-IA-v2"/>
    <property type="match status" value="1"/>
</dbReference>
<dbReference type="RefSeq" id="WP_048350921.1">
    <property type="nucleotide sequence ID" value="NZ_CP049044.1"/>
</dbReference>
<evidence type="ECO:0000313" key="5">
    <source>
        <dbReference type="Proteomes" id="UP000182058"/>
    </source>
</evidence>
<dbReference type="EC" id="3.8.1.2" evidence="3"/>
<dbReference type="PANTHER" id="PTHR43316">
    <property type="entry name" value="HYDROLASE, HALOACID DELAHOGENASE-RELATED"/>
    <property type="match status" value="1"/>
</dbReference>
<dbReference type="InterPro" id="IPR006328">
    <property type="entry name" value="2-HAD"/>
</dbReference>
<dbReference type="SUPFAM" id="SSF56784">
    <property type="entry name" value="HAD-like"/>
    <property type="match status" value="1"/>
</dbReference>
<dbReference type="Gene3D" id="1.10.150.240">
    <property type="entry name" value="Putative phosphatase, domain 2"/>
    <property type="match status" value="1"/>
</dbReference>